<evidence type="ECO:0000313" key="1">
    <source>
        <dbReference type="EMBL" id="KDM52514.1"/>
    </source>
</evidence>
<proteinExistence type="predicted"/>
<organism evidence="1 2">
    <name type="scientific">Acinetobacter nosocomialis</name>
    <dbReference type="NCBI Taxonomy" id="106654"/>
    <lineage>
        <taxon>Bacteria</taxon>
        <taxon>Pseudomonadati</taxon>
        <taxon>Pseudomonadota</taxon>
        <taxon>Gammaproteobacteria</taxon>
        <taxon>Moraxellales</taxon>
        <taxon>Moraxellaceae</taxon>
        <taxon>Acinetobacter</taxon>
        <taxon>Acinetobacter calcoaceticus/baumannii complex</taxon>
    </lineage>
</organism>
<evidence type="ECO:0000313" key="2">
    <source>
        <dbReference type="Proteomes" id="UP000027208"/>
    </source>
</evidence>
<sequence length="84" mass="10123">MIICKNSNLYNNLNYLFDFRSWVNSKQFIDRLEQALCYAYKLKIENLARLKSIIESRSYLEFDQQDVVKEHKNLRGSSYYKGDK</sequence>
<accession>A0A836MGX8</accession>
<gene>
    <name evidence="1" type="ORF">AE32_03531</name>
</gene>
<dbReference type="Proteomes" id="UP000027208">
    <property type="component" value="Unassembled WGS sequence"/>
</dbReference>
<name>A0A836MGX8_ACINO</name>
<reference evidence="1 2" key="1">
    <citation type="submission" date="2014-04" db="EMBL/GenBank/DDBJ databases">
        <title>The Genome Sequence of Acinetobacter baumanii BIDMC 57.</title>
        <authorList>
            <consortium name="The Broad Institute Genomics Platform"/>
            <consortium name="The Broad Institute Genome Sequencing Center for Infectious Disease"/>
            <person name="Murphy C."/>
            <person name="Cosimi L."/>
            <person name="Cerqueira G."/>
            <person name="Feldgarden M."/>
            <person name="Earl A."/>
            <person name="Spencer M.D."/>
            <person name="Fodor A."/>
            <person name="Sautter R.L."/>
            <person name="Hung D."/>
            <person name="Onderdonk A.B."/>
            <person name="Ernst C."/>
            <person name="Delaney M."/>
            <person name="DuBois A."/>
            <person name="Young S.K."/>
            <person name="Zeng Q."/>
            <person name="Gargeya S."/>
            <person name="Abouelleil A."/>
            <person name="Alvarado L."/>
            <person name="Chapman S.B."/>
            <person name="Gainer-Dewar J."/>
            <person name="Goldberg J."/>
            <person name="Griggs A."/>
            <person name="Gujja S."/>
            <person name="Hansen M."/>
            <person name="Howarth C."/>
            <person name="Imamovic A."/>
            <person name="Larimer J."/>
            <person name="Pearson M."/>
            <person name="Poon T.W."/>
            <person name="Priest M."/>
            <person name="Roberts A."/>
            <person name="Saif S."/>
            <person name="Shea T."/>
            <person name="Sykes S."/>
            <person name="Wortman J."/>
            <person name="Nusbaum C."/>
            <person name="Birren B."/>
        </authorList>
    </citation>
    <scope>NUCLEOTIDE SEQUENCE [LARGE SCALE GENOMIC DNA]</scope>
    <source>
        <strain evidence="1 2">BIDMC 57</strain>
    </source>
</reference>
<comment type="caution">
    <text evidence="1">The sequence shown here is derived from an EMBL/GenBank/DDBJ whole genome shotgun (WGS) entry which is preliminary data.</text>
</comment>
<dbReference type="EMBL" id="JMUI01000018">
    <property type="protein sequence ID" value="KDM52514.1"/>
    <property type="molecule type" value="Genomic_DNA"/>
</dbReference>
<dbReference type="AlphaFoldDB" id="A0A836MGX8"/>
<protein>
    <submittedName>
        <fullName evidence="1">Uncharacterized protein</fullName>
    </submittedName>
</protein>